<evidence type="ECO:0000313" key="3">
    <source>
        <dbReference type="Proteomes" id="UP000298663"/>
    </source>
</evidence>
<proteinExistence type="predicted"/>
<name>A0A4U8UMU6_STECR</name>
<dbReference type="EMBL" id="CM016762">
    <property type="protein sequence ID" value="TMS33407.1"/>
    <property type="molecule type" value="Genomic_DNA"/>
</dbReference>
<dbReference type="InterPro" id="IPR035231">
    <property type="entry name" value="DUF5346"/>
</dbReference>
<dbReference type="Pfam" id="PF17281">
    <property type="entry name" value="DUF5346"/>
    <property type="match status" value="1"/>
</dbReference>
<organism evidence="2 3">
    <name type="scientific">Steinernema carpocapsae</name>
    <name type="common">Entomopathogenic nematode</name>
    <dbReference type="NCBI Taxonomy" id="34508"/>
    <lineage>
        <taxon>Eukaryota</taxon>
        <taxon>Metazoa</taxon>
        <taxon>Ecdysozoa</taxon>
        <taxon>Nematoda</taxon>
        <taxon>Chromadorea</taxon>
        <taxon>Rhabditida</taxon>
        <taxon>Tylenchina</taxon>
        <taxon>Panagrolaimomorpha</taxon>
        <taxon>Strongyloidoidea</taxon>
        <taxon>Steinernematidae</taxon>
        <taxon>Steinernema</taxon>
    </lineage>
</organism>
<comment type="caution">
    <text evidence="2">The sequence shown here is derived from an EMBL/GenBank/DDBJ whole genome shotgun (WGS) entry which is preliminary data.</text>
</comment>
<dbReference type="EMBL" id="AZBU02000001">
    <property type="protein sequence ID" value="TMS33407.1"/>
    <property type="molecule type" value="Genomic_DNA"/>
</dbReference>
<keyword evidence="3" id="KW-1185">Reference proteome</keyword>
<accession>A0A4U8UMU6</accession>
<evidence type="ECO:0000313" key="2">
    <source>
        <dbReference type="EMBL" id="TMS33407.1"/>
    </source>
</evidence>
<reference evidence="2 3" key="1">
    <citation type="journal article" date="2015" name="Genome Biol.">
        <title>Comparative genomics of Steinernema reveals deeply conserved gene regulatory networks.</title>
        <authorList>
            <person name="Dillman A.R."/>
            <person name="Macchietto M."/>
            <person name="Porter C.F."/>
            <person name="Rogers A."/>
            <person name="Williams B."/>
            <person name="Antoshechkin I."/>
            <person name="Lee M.M."/>
            <person name="Goodwin Z."/>
            <person name="Lu X."/>
            <person name="Lewis E.E."/>
            <person name="Goodrich-Blair H."/>
            <person name="Stock S.P."/>
            <person name="Adams B.J."/>
            <person name="Sternberg P.W."/>
            <person name="Mortazavi A."/>
        </authorList>
    </citation>
    <scope>NUCLEOTIDE SEQUENCE [LARGE SCALE GENOMIC DNA]</scope>
    <source>
        <strain evidence="2 3">ALL</strain>
    </source>
</reference>
<gene>
    <name evidence="2" type="ORF">L596_001151</name>
</gene>
<dbReference type="AlphaFoldDB" id="A0A4U8UMU6"/>
<reference evidence="2 3" key="2">
    <citation type="journal article" date="2019" name="G3 (Bethesda)">
        <title>Hybrid Assembly of the Genome of the Entomopathogenic Nematode Steinernema carpocapsae Identifies the X-Chromosome.</title>
        <authorList>
            <person name="Serra L."/>
            <person name="Macchietto M."/>
            <person name="Macias-Munoz A."/>
            <person name="McGill C.J."/>
            <person name="Rodriguez I.M."/>
            <person name="Rodriguez B."/>
            <person name="Murad R."/>
            <person name="Mortazavi A."/>
        </authorList>
    </citation>
    <scope>NUCLEOTIDE SEQUENCE [LARGE SCALE GENOMIC DNA]</scope>
    <source>
        <strain evidence="2 3">ALL</strain>
    </source>
</reference>
<sequence>MPPTVLTSDLTSAALSVRSTYGAAWRPAAPFYNYVPPMPANWPDVMKVTANWPAAAVGLPVMAPIKKSKKQQNFNNNDETSEDQKLIDSSMKEWMSRQASQ</sequence>
<feature type="region of interest" description="Disordered" evidence="1">
    <location>
        <begin position="68"/>
        <end position="101"/>
    </location>
</feature>
<dbReference type="OrthoDB" id="5862654at2759"/>
<feature type="compositionally biased region" description="Basic and acidic residues" evidence="1">
    <location>
        <begin position="82"/>
        <end position="95"/>
    </location>
</feature>
<protein>
    <submittedName>
        <fullName evidence="2">Uncharacterized protein</fullName>
    </submittedName>
</protein>
<dbReference type="STRING" id="34508.A0A4U8UMU6"/>
<dbReference type="Proteomes" id="UP000298663">
    <property type="component" value="Chromosome X"/>
</dbReference>
<evidence type="ECO:0000256" key="1">
    <source>
        <dbReference type="SAM" id="MobiDB-lite"/>
    </source>
</evidence>